<dbReference type="InterPro" id="IPR008880">
    <property type="entry name" value="Trigger_fac_C"/>
</dbReference>
<comment type="similarity">
    <text evidence="2 11">Belongs to the FKBP-type PPIase family. Tig subfamily.</text>
</comment>
<comment type="function">
    <text evidence="11">Involved in protein export. Acts as a chaperone by maintaining the newly synthesized protein in an open conformation. Functions as a peptidyl-prolyl cis-trans isomerase.</text>
</comment>
<evidence type="ECO:0000256" key="12">
    <source>
        <dbReference type="SAM" id="MobiDB-lite"/>
    </source>
</evidence>
<dbReference type="InterPro" id="IPR046357">
    <property type="entry name" value="PPIase_dom_sf"/>
</dbReference>
<dbReference type="GO" id="GO:0044183">
    <property type="term" value="F:protein folding chaperone"/>
    <property type="evidence" value="ECO:0007669"/>
    <property type="project" value="TreeGrafter"/>
</dbReference>
<dbReference type="EMBL" id="PPTO01000006">
    <property type="protein sequence ID" value="RDB59018.1"/>
    <property type="molecule type" value="Genomic_DNA"/>
</dbReference>
<dbReference type="InterPro" id="IPR027304">
    <property type="entry name" value="Trigger_fact/SurA_dom_sf"/>
</dbReference>
<evidence type="ECO:0000256" key="3">
    <source>
        <dbReference type="ARBA" id="ARBA00013194"/>
    </source>
</evidence>
<evidence type="ECO:0000256" key="8">
    <source>
        <dbReference type="ARBA" id="ARBA00023235"/>
    </source>
</evidence>
<dbReference type="NCBIfam" id="TIGR00115">
    <property type="entry name" value="tig"/>
    <property type="match status" value="1"/>
</dbReference>
<comment type="catalytic activity">
    <reaction evidence="1 11">
        <text>[protein]-peptidylproline (omega=180) = [protein]-peptidylproline (omega=0)</text>
        <dbReference type="Rhea" id="RHEA:16237"/>
        <dbReference type="Rhea" id="RHEA-COMP:10747"/>
        <dbReference type="Rhea" id="RHEA-COMP:10748"/>
        <dbReference type="ChEBI" id="CHEBI:83833"/>
        <dbReference type="ChEBI" id="CHEBI:83834"/>
        <dbReference type="EC" id="5.2.1.8"/>
    </reaction>
</comment>
<evidence type="ECO:0000256" key="10">
    <source>
        <dbReference type="ARBA" id="ARBA00029986"/>
    </source>
</evidence>
<evidence type="ECO:0000256" key="9">
    <source>
        <dbReference type="ARBA" id="ARBA00023306"/>
    </source>
</evidence>
<keyword evidence="11" id="KW-0963">Cytoplasm</keyword>
<evidence type="ECO:0000256" key="7">
    <source>
        <dbReference type="ARBA" id="ARBA00023186"/>
    </source>
</evidence>
<dbReference type="SUPFAM" id="SSF54534">
    <property type="entry name" value="FKBP-like"/>
    <property type="match status" value="1"/>
</dbReference>
<feature type="domain" description="Trigger factor ribosome-binding bacterial" evidence="13">
    <location>
        <begin position="6"/>
        <end position="151"/>
    </location>
</feature>
<dbReference type="Pfam" id="PF05697">
    <property type="entry name" value="Trigger_N"/>
    <property type="match status" value="1"/>
</dbReference>
<keyword evidence="7 11" id="KW-0143">Chaperone</keyword>
<dbReference type="InterPro" id="IPR037041">
    <property type="entry name" value="Trigger_fac_C_sf"/>
</dbReference>
<comment type="subcellular location">
    <subcellularLocation>
        <location evidence="11">Cytoplasm</location>
    </subcellularLocation>
    <text evidence="11">About half TF is bound to the ribosome near the polypeptide exit tunnel while the other half is free in the cytoplasm.</text>
</comment>
<dbReference type="GO" id="GO:0043022">
    <property type="term" value="F:ribosome binding"/>
    <property type="evidence" value="ECO:0007669"/>
    <property type="project" value="TreeGrafter"/>
</dbReference>
<evidence type="ECO:0000256" key="4">
    <source>
        <dbReference type="ARBA" id="ARBA00016902"/>
    </source>
</evidence>
<keyword evidence="9 11" id="KW-0131">Cell cycle</keyword>
<dbReference type="HAMAP" id="MF_00303">
    <property type="entry name" value="Trigger_factor_Tig"/>
    <property type="match status" value="1"/>
</dbReference>
<dbReference type="InterPro" id="IPR036611">
    <property type="entry name" value="Trigger_fac_ribosome-bd_sf"/>
</dbReference>
<proteinExistence type="inferred from homology"/>
<keyword evidence="8 11" id="KW-0413">Isomerase</keyword>
<dbReference type="GO" id="GO:0005737">
    <property type="term" value="C:cytoplasm"/>
    <property type="evidence" value="ECO:0007669"/>
    <property type="project" value="UniProtKB-SubCell"/>
</dbReference>
<feature type="compositionally biased region" description="Acidic residues" evidence="12">
    <location>
        <begin position="438"/>
        <end position="447"/>
    </location>
</feature>
<evidence type="ECO:0000256" key="6">
    <source>
        <dbReference type="ARBA" id="ARBA00023110"/>
    </source>
</evidence>
<name>A0A369LLT0_9ACTN</name>
<dbReference type="InterPro" id="IPR008881">
    <property type="entry name" value="Trigger_fac_ribosome-bd_bac"/>
</dbReference>
<feature type="compositionally biased region" description="Basic residues" evidence="12">
    <location>
        <begin position="452"/>
        <end position="466"/>
    </location>
</feature>
<dbReference type="GO" id="GO:0051301">
    <property type="term" value="P:cell division"/>
    <property type="evidence" value="ECO:0007669"/>
    <property type="project" value="UniProtKB-KW"/>
</dbReference>
<keyword evidence="6 11" id="KW-0697">Rotamase</keyword>
<evidence type="ECO:0000259" key="13">
    <source>
        <dbReference type="Pfam" id="PF05697"/>
    </source>
</evidence>
<sequence>MEEKLKTNVEVLESGATKLTVTIEAADIDARIKKAYKDFGKKYKFPGFRPGHVPRQIIDANLGKEAVLSTVTDEMLNESFPVAIDEADLILISEPKFSEVDGLVEEGKDFTFSIECEVKPALELSDYSPVHIEVPFKTASEAEIDREIDNLGNAYHDYKNAPANTKVKADSVVELDIKAVDDNGEDIAALCSEARLYELGKGLFPAAFDEELVGCKKGEEKHFEIEVESNPCMLTSILQGKTAKVVFDVTVKAVKKVVLPEITDEWVKENFGFEDVAALRKLMGEQIEAQKGEIIPRIMENNALFELQKRLEGDVPQAMCDAAERDLLQSFFEQLQRQGATLDAYLAAQQITADQFKEDVKAQAADTVKQNLALDAYARHNNIVVTDEEVVDEFKNSGAKDADKLYAEWKKQGRLSFVREGILRGKALEALLKEAEIEEVELPTADEEEKKPAKKAAAKKTTKKAAKKADEAEAENTEAAAE</sequence>
<dbReference type="Gene3D" id="1.10.3120.10">
    <property type="entry name" value="Trigger factor, C-terminal domain"/>
    <property type="match status" value="1"/>
</dbReference>
<dbReference type="Proteomes" id="UP000253975">
    <property type="component" value="Unassembled WGS sequence"/>
</dbReference>
<dbReference type="GO" id="GO:0043335">
    <property type="term" value="P:protein unfolding"/>
    <property type="evidence" value="ECO:0007669"/>
    <property type="project" value="TreeGrafter"/>
</dbReference>
<dbReference type="Gene3D" id="3.10.50.40">
    <property type="match status" value="1"/>
</dbReference>
<evidence type="ECO:0000259" key="14">
    <source>
        <dbReference type="Pfam" id="PF05698"/>
    </source>
</evidence>
<dbReference type="PIRSF" id="PIRSF003095">
    <property type="entry name" value="Trigger_factor"/>
    <property type="match status" value="1"/>
</dbReference>
<keyword evidence="5 11" id="KW-0132">Cell division</keyword>
<organism evidence="15 16">
    <name type="scientific">Slackia isoflavoniconvertens</name>
    <dbReference type="NCBI Taxonomy" id="572010"/>
    <lineage>
        <taxon>Bacteria</taxon>
        <taxon>Bacillati</taxon>
        <taxon>Actinomycetota</taxon>
        <taxon>Coriobacteriia</taxon>
        <taxon>Eggerthellales</taxon>
        <taxon>Eggerthellaceae</taxon>
        <taxon>Slackia</taxon>
    </lineage>
</organism>
<dbReference type="SUPFAM" id="SSF109998">
    <property type="entry name" value="Triger factor/SurA peptide-binding domain-like"/>
    <property type="match status" value="1"/>
</dbReference>
<accession>A0A369LLT0</accession>
<feature type="compositionally biased region" description="Acidic residues" evidence="12">
    <location>
        <begin position="472"/>
        <end position="482"/>
    </location>
</feature>
<evidence type="ECO:0000256" key="2">
    <source>
        <dbReference type="ARBA" id="ARBA00005464"/>
    </source>
</evidence>
<protein>
    <recommendedName>
        <fullName evidence="4 11">Trigger factor</fullName>
        <shortName evidence="11">TF</shortName>
        <ecNumber evidence="3 11">5.2.1.8</ecNumber>
    </recommendedName>
    <alternativeName>
        <fullName evidence="10 11">PPIase</fullName>
    </alternativeName>
</protein>
<dbReference type="PANTHER" id="PTHR30560:SF3">
    <property type="entry name" value="TRIGGER FACTOR-LIKE PROTEIN TIG, CHLOROPLASTIC"/>
    <property type="match status" value="1"/>
</dbReference>
<evidence type="ECO:0000313" key="16">
    <source>
        <dbReference type="Proteomes" id="UP000253975"/>
    </source>
</evidence>
<dbReference type="EC" id="5.2.1.8" evidence="3 11"/>
<evidence type="ECO:0000256" key="5">
    <source>
        <dbReference type="ARBA" id="ARBA00022618"/>
    </source>
</evidence>
<dbReference type="SUPFAM" id="SSF102735">
    <property type="entry name" value="Trigger factor ribosome-binding domain"/>
    <property type="match status" value="1"/>
</dbReference>
<dbReference type="GO" id="GO:0051083">
    <property type="term" value="P:'de novo' cotranslational protein folding"/>
    <property type="evidence" value="ECO:0007669"/>
    <property type="project" value="TreeGrafter"/>
</dbReference>
<evidence type="ECO:0000256" key="1">
    <source>
        <dbReference type="ARBA" id="ARBA00000971"/>
    </source>
</evidence>
<reference evidence="15 16" key="1">
    <citation type="journal article" date="2018" name="Elife">
        <title>Discovery and characterization of a prevalent human gut bacterial enzyme sufficient for the inactivation of a family of plant toxins.</title>
        <authorList>
            <person name="Koppel N."/>
            <person name="Bisanz J.E."/>
            <person name="Pandelia M.E."/>
            <person name="Turnbaugh P.J."/>
            <person name="Balskus E.P."/>
        </authorList>
    </citation>
    <scope>NUCLEOTIDE SEQUENCE [LARGE SCALE GENOMIC DNA]</scope>
    <source>
        <strain evidence="15 16">OB21 GAM31</strain>
    </source>
</reference>
<comment type="domain">
    <text evidence="11">Consists of 3 domains; the N-terminus binds the ribosome, the middle domain has PPIase activity, while the C-terminus has intrinsic chaperone activity on its own.</text>
</comment>
<evidence type="ECO:0000256" key="11">
    <source>
        <dbReference type="HAMAP-Rule" id="MF_00303"/>
    </source>
</evidence>
<gene>
    <name evidence="11 15" type="primary">tig</name>
    <name evidence="15" type="ORF">C1881_04855</name>
</gene>
<feature type="domain" description="Trigger factor C-terminal" evidence="14">
    <location>
        <begin position="276"/>
        <end position="432"/>
    </location>
</feature>
<dbReference type="Pfam" id="PF05698">
    <property type="entry name" value="Trigger_C"/>
    <property type="match status" value="1"/>
</dbReference>
<feature type="region of interest" description="Disordered" evidence="12">
    <location>
        <begin position="438"/>
        <end position="482"/>
    </location>
</feature>
<dbReference type="RefSeq" id="WP_114615411.1">
    <property type="nucleotide sequence ID" value="NZ_PPTO01000006.1"/>
</dbReference>
<dbReference type="InterPro" id="IPR005215">
    <property type="entry name" value="Trig_fac"/>
</dbReference>
<dbReference type="Gene3D" id="3.30.70.1050">
    <property type="entry name" value="Trigger factor ribosome-binding domain"/>
    <property type="match status" value="1"/>
</dbReference>
<dbReference type="GO" id="GO:0015031">
    <property type="term" value="P:protein transport"/>
    <property type="evidence" value="ECO:0007669"/>
    <property type="project" value="UniProtKB-UniRule"/>
</dbReference>
<evidence type="ECO:0000313" key="15">
    <source>
        <dbReference type="EMBL" id="RDB59018.1"/>
    </source>
</evidence>
<dbReference type="AlphaFoldDB" id="A0A369LLT0"/>
<dbReference type="GO" id="GO:0003755">
    <property type="term" value="F:peptidyl-prolyl cis-trans isomerase activity"/>
    <property type="evidence" value="ECO:0007669"/>
    <property type="project" value="UniProtKB-UniRule"/>
</dbReference>
<comment type="caution">
    <text evidence="15">The sequence shown here is derived from an EMBL/GenBank/DDBJ whole genome shotgun (WGS) entry which is preliminary data.</text>
</comment>
<dbReference type="PANTHER" id="PTHR30560">
    <property type="entry name" value="TRIGGER FACTOR CHAPERONE AND PEPTIDYL-PROLYL CIS/TRANS ISOMERASE"/>
    <property type="match status" value="1"/>
</dbReference>